<dbReference type="EMBL" id="LK023314">
    <property type="protein sequence ID" value="CDS04065.1"/>
    <property type="molecule type" value="Genomic_DNA"/>
</dbReference>
<protein>
    <submittedName>
        <fullName evidence="1">Uncharacterized protein</fullName>
    </submittedName>
</protein>
<sequence length="156" mass="18041">MSRLFKQASREPIHLVHMRSTCTGDLFFHLDVIAPFHTIRWTYLEIILLGIQWPGDLHSILTQLQLGSGNSHLYCPSLQFDPIHLFLAWTCDTIGVVDDAFSLWTCAAIRDDHQPIFRGTLVDHDSRLSNRGLVVTFIYLYWLLANQYGYADRCFQ</sequence>
<reference evidence="1" key="1">
    <citation type="journal article" date="2014" name="Genome Announc.">
        <title>De novo whole-genome sequence and genome annotation of Lichtheimia ramosa.</title>
        <authorList>
            <person name="Linde J."/>
            <person name="Schwartze V."/>
            <person name="Binder U."/>
            <person name="Lass-Florl C."/>
            <person name="Voigt K."/>
            <person name="Horn F."/>
        </authorList>
    </citation>
    <scope>NUCLEOTIDE SEQUENCE</scope>
    <source>
        <strain evidence="1">JMRC FSU:6197</strain>
    </source>
</reference>
<proteinExistence type="predicted"/>
<dbReference type="AlphaFoldDB" id="A0A077WBI2"/>
<evidence type="ECO:0000313" key="1">
    <source>
        <dbReference type="EMBL" id="CDS04065.1"/>
    </source>
</evidence>
<organism evidence="1">
    <name type="scientific">Lichtheimia ramosa</name>
    <dbReference type="NCBI Taxonomy" id="688394"/>
    <lineage>
        <taxon>Eukaryota</taxon>
        <taxon>Fungi</taxon>
        <taxon>Fungi incertae sedis</taxon>
        <taxon>Mucoromycota</taxon>
        <taxon>Mucoromycotina</taxon>
        <taxon>Mucoromycetes</taxon>
        <taxon>Mucorales</taxon>
        <taxon>Lichtheimiaceae</taxon>
        <taxon>Lichtheimia</taxon>
    </lineage>
</organism>
<accession>A0A077WBI2</accession>
<name>A0A077WBI2_9FUNG</name>
<gene>
    <name evidence="1" type="ORF">LRAMOSA07020</name>
</gene>